<dbReference type="PANTHER" id="PTHR32305:SF15">
    <property type="entry name" value="PROTEIN RHSA-RELATED"/>
    <property type="match status" value="1"/>
</dbReference>
<evidence type="ECO:0000313" key="2">
    <source>
        <dbReference type="EMBL" id="AQT67592.1"/>
    </source>
</evidence>
<proteinExistence type="predicted"/>
<accession>A0A1U9NI24</accession>
<dbReference type="PRINTS" id="PR00394">
    <property type="entry name" value="RHSPROTEIN"/>
</dbReference>
<keyword evidence="3" id="KW-1185">Reference proteome</keyword>
<dbReference type="AlphaFoldDB" id="A0A1U9NI24"/>
<organism evidence="2 3">
    <name type="scientific">Anaerohalosphaera lusitana</name>
    <dbReference type="NCBI Taxonomy" id="1936003"/>
    <lineage>
        <taxon>Bacteria</taxon>
        <taxon>Pseudomonadati</taxon>
        <taxon>Planctomycetota</taxon>
        <taxon>Phycisphaerae</taxon>
        <taxon>Sedimentisphaerales</taxon>
        <taxon>Anaerohalosphaeraceae</taxon>
        <taxon>Anaerohalosphaera</taxon>
    </lineage>
</organism>
<dbReference type="Gene3D" id="2.180.10.10">
    <property type="entry name" value="RHS repeat-associated core"/>
    <property type="match status" value="1"/>
</dbReference>
<evidence type="ECO:0000313" key="3">
    <source>
        <dbReference type="Proteomes" id="UP000189674"/>
    </source>
</evidence>
<dbReference type="EMBL" id="CP019791">
    <property type="protein sequence ID" value="AQT67592.1"/>
    <property type="molecule type" value="Genomic_DNA"/>
</dbReference>
<dbReference type="InterPro" id="IPR050708">
    <property type="entry name" value="T6SS_VgrG/RHS"/>
</dbReference>
<sequence>MYTGRRCDPETGLYYYRARMYDTELGRFLQPDPIGYADGMNMYAYTANNPINFVDPWGLDAEHRKGKRKSTKNKHEKGQRRKQQVRKDKKRQKHKKWKSHKIEVAGGAGLFYLAWKKVRHGATVAARGGAKLAGGVASILFLFGDDMCTDLSAGTIYPWLPREFEIVRNDLSVEALEEIMGYIGIEQLTEEEMYQIIDKWDNQKDCDKDGAEGSLTGER</sequence>
<dbReference type="NCBIfam" id="TIGR03696">
    <property type="entry name" value="Rhs_assc_core"/>
    <property type="match status" value="1"/>
</dbReference>
<dbReference type="Proteomes" id="UP000189674">
    <property type="component" value="Chromosome"/>
</dbReference>
<dbReference type="InterPro" id="IPR022385">
    <property type="entry name" value="Rhs_assc_core"/>
</dbReference>
<dbReference type="PANTHER" id="PTHR32305">
    <property type="match status" value="1"/>
</dbReference>
<dbReference type="OrthoDB" id="291501at2"/>
<gene>
    <name evidence="2" type="primary">wapA_6</name>
    <name evidence="2" type="ORF">STSP2_00740</name>
</gene>
<protein>
    <submittedName>
        <fullName evidence="2">Cell wall-associated polypeptide CWBP200</fullName>
    </submittedName>
</protein>
<dbReference type="STRING" id="1936003.STSP2_00740"/>
<name>A0A1U9NI24_9BACT</name>
<feature type="region of interest" description="Disordered" evidence="1">
    <location>
        <begin position="64"/>
        <end position="98"/>
    </location>
</feature>
<dbReference type="KEGG" id="alus:STSP2_00740"/>
<reference evidence="3" key="1">
    <citation type="submission" date="2017-02" db="EMBL/GenBank/DDBJ databases">
        <title>Comparative genomics and description of representatives of a novel lineage of planctomycetes thriving in anoxic sediments.</title>
        <authorList>
            <person name="Spring S."/>
            <person name="Bunk B."/>
            <person name="Sproer C."/>
        </authorList>
    </citation>
    <scope>NUCLEOTIDE SEQUENCE [LARGE SCALE GENOMIC DNA]</scope>
    <source>
        <strain evidence="3">ST-NAGAB-D1</strain>
    </source>
</reference>
<evidence type="ECO:0000256" key="1">
    <source>
        <dbReference type="SAM" id="MobiDB-lite"/>
    </source>
</evidence>